<evidence type="ECO:0000259" key="9">
    <source>
        <dbReference type="Pfam" id="PF01472"/>
    </source>
</evidence>
<protein>
    <submittedName>
        <fullName evidence="10">Glutamate 5-kinase</fullName>
    </submittedName>
</protein>
<dbReference type="InterPro" id="IPR015947">
    <property type="entry name" value="PUA-like_sf"/>
</dbReference>
<dbReference type="InParanoid" id="A0A1Y1YX81"/>
<dbReference type="InterPro" id="IPR002478">
    <property type="entry name" value="PUA"/>
</dbReference>
<dbReference type="FunFam" id="3.40.1160.10:FF:000018">
    <property type="entry name" value="Glutamate 5-kinase"/>
    <property type="match status" value="1"/>
</dbReference>
<evidence type="ECO:0000313" key="10">
    <source>
        <dbReference type="EMBL" id="ORY02620.1"/>
    </source>
</evidence>
<sequence>MVHEEIPISDRKLTIVLKLGTSSICDEITHFPLLANLSHIVETIVKLKNMGHRVVLTTSGAVGVGMRALDMDSKPDELAKKQALAATGQGKLMSLYESLFEQFKLPTAQILLTKGDLADHTRYKNARNAIEELFISGVVPIVNENDTISVNEIRFGDNDTLSAITAGIVQANYLFLLTDVDCLYTDNPRSNPEARVVSKVTDIGELKATINVTSPGSAVGTGGMVTKLIAAELATAAGVNTIITRGSEPERVFDIIRYYEGGEISQGSVPLHTCFVAHTTPMLDRKWWILHGINTVGTIVVDDQVEETLAQSTADNPCPICSDQIVRIEGDFQPNQGVVVAVEKPMNANGELGTVVIAKGLVNYSSKELNRIKRVTDVTPVLGYGDSNRAIEYENLVPLV</sequence>
<dbReference type="GO" id="GO:0005829">
    <property type="term" value="C:cytosol"/>
    <property type="evidence" value="ECO:0007669"/>
    <property type="project" value="TreeGrafter"/>
</dbReference>
<dbReference type="STRING" id="1314790.A0A1Y1YX81"/>
<comment type="caution">
    <text evidence="10">The sequence shown here is derived from an EMBL/GenBank/DDBJ whole genome shotgun (WGS) entry which is preliminary data.</text>
</comment>
<keyword evidence="7" id="KW-0067">ATP-binding</keyword>
<dbReference type="Proteomes" id="UP000193498">
    <property type="component" value="Unassembled WGS sequence"/>
</dbReference>
<organism evidence="10 11">
    <name type="scientific">Basidiobolus meristosporus CBS 931.73</name>
    <dbReference type="NCBI Taxonomy" id="1314790"/>
    <lineage>
        <taxon>Eukaryota</taxon>
        <taxon>Fungi</taxon>
        <taxon>Fungi incertae sedis</taxon>
        <taxon>Zoopagomycota</taxon>
        <taxon>Entomophthoromycotina</taxon>
        <taxon>Basidiobolomycetes</taxon>
        <taxon>Basidiobolales</taxon>
        <taxon>Basidiobolaceae</taxon>
        <taxon>Basidiobolus</taxon>
    </lineage>
</organism>
<dbReference type="GO" id="GO:1901607">
    <property type="term" value="P:alpha-amino acid biosynthetic process"/>
    <property type="evidence" value="ECO:0007669"/>
    <property type="project" value="UniProtKB-ARBA"/>
</dbReference>
<evidence type="ECO:0000313" key="11">
    <source>
        <dbReference type="Proteomes" id="UP000193498"/>
    </source>
</evidence>
<dbReference type="InterPro" id="IPR005715">
    <property type="entry name" value="Glu_5kinase/COase_Synthase"/>
</dbReference>
<dbReference type="PIRSF" id="PIRSF000729">
    <property type="entry name" value="GK"/>
    <property type="match status" value="1"/>
</dbReference>
<dbReference type="OrthoDB" id="409889at2759"/>
<evidence type="ECO:0000256" key="4">
    <source>
        <dbReference type="ARBA" id="ARBA00022679"/>
    </source>
</evidence>
<dbReference type="PRINTS" id="PR00474">
    <property type="entry name" value="GLU5KINASE"/>
</dbReference>
<dbReference type="Pfam" id="PF00696">
    <property type="entry name" value="AA_kinase"/>
    <property type="match status" value="1"/>
</dbReference>
<dbReference type="InterPro" id="IPR036393">
    <property type="entry name" value="AceGlu_kinase-like_sf"/>
</dbReference>
<evidence type="ECO:0000256" key="6">
    <source>
        <dbReference type="ARBA" id="ARBA00022777"/>
    </source>
</evidence>
<keyword evidence="1" id="KW-0963">Cytoplasm</keyword>
<dbReference type="SUPFAM" id="SSF53633">
    <property type="entry name" value="Carbamate kinase-like"/>
    <property type="match status" value="1"/>
</dbReference>
<evidence type="ECO:0000259" key="8">
    <source>
        <dbReference type="Pfam" id="PF00696"/>
    </source>
</evidence>
<dbReference type="SUPFAM" id="SSF88697">
    <property type="entry name" value="PUA domain-like"/>
    <property type="match status" value="1"/>
</dbReference>
<dbReference type="AlphaFoldDB" id="A0A1Y1YX81"/>
<dbReference type="InterPro" id="IPR041739">
    <property type="entry name" value="G5K_ProB"/>
</dbReference>
<evidence type="ECO:0000256" key="1">
    <source>
        <dbReference type="ARBA" id="ARBA00022490"/>
    </source>
</evidence>
<evidence type="ECO:0000256" key="2">
    <source>
        <dbReference type="ARBA" id="ARBA00022605"/>
    </source>
</evidence>
<dbReference type="NCBIfam" id="TIGR01027">
    <property type="entry name" value="proB"/>
    <property type="match status" value="1"/>
</dbReference>
<reference evidence="10 11" key="1">
    <citation type="submission" date="2016-07" db="EMBL/GenBank/DDBJ databases">
        <title>Pervasive Adenine N6-methylation of Active Genes in Fungi.</title>
        <authorList>
            <consortium name="DOE Joint Genome Institute"/>
            <person name="Mondo S.J."/>
            <person name="Dannebaum R.O."/>
            <person name="Kuo R.C."/>
            <person name="Labutti K."/>
            <person name="Haridas S."/>
            <person name="Kuo A."/>
            <person name="Salamov A."/>
            <person name="Ahrendt S.R."/>
            <person name="Lipzen A."/>
            <person name="Sullivan W."/>
            <person name="Andreopoulos W.B."/>
            <person name="Clum A."/>
            <person name="Lindquist E."/>
            <person name="Daum C."/>
            <person name="Ramamoorthy G.K."/>
            <person name="Gryganskyi A."/>
            <person name="Culley D."/>
            <person name="Magnuson J.K."/>
            <person name="James T.Y."/>
            <person name="O'Malley M.A."/>
            <person name="Stajich J.E."/>
            <person name="Spatafora J.W."/>
            <person name="Visel A."/>
            <person name="Grigoriev I.V."/>
        </authorList>
    </citation>
    <scope>NUCLEOTIDE SEQUENCE [LARGE SCALE GENOMIC DNA]</scope>
    <source>
        <strain evidence="10 11">CBS 931.73</strain>
    </source>
</reference>
<dbReference type="GO" id="GO:0004349">
    <property type="term" value="F:glutamate 5-kinase activity"/>
    <property type="evidence" value="ECO:0007669"/>
    <property type="project" value="InterPro"/>
</dbReference>
<keyword evidence="4" id="KW-0808">Transferase</keyword>
<dbReference type="PROSITE" id="PS00902">
    <property type="entry name" value="GLUTAMATE_5_KINASE"/>
    <property type="match status" value="1"/>
</dbReference>
<keyword evidence="3" id="KW-0641">Proline biosynthesis</keyword>
<dbReference type="Pfam" id="PF01472">
    <property type="entry name" value="PUA"/>
    <property type="match status" value="1"/>
</dbReference>
<gene>
    <name evidence="10" type="ORF">K493DRAFT_207975</name>
</gene>
<feature type="domain" description="PUA" evidence="9">
    <location>
        <begin position="297"/>
        <end position="374"/>
    </location>
</feature>
<dbReference type="PANTHER" id="PTHR43654">
    <property type="entry name" value="GLUTAMATE 5-KINASE"/>
    <property type="match status" value="1"/>
</dbReference>
<keyword evidence="5" id="KW-0547">Nucleotide-binding</keyword>
<dbReference type="PANTHER" id="PTHR43654:SF3">
    <property type="entry name" value="GLUTAMATE 5-KINASE"/>
    <property type="match status" value="1"/>
</dbReference>
<dbReference type="Gene3D" id="2.30.130.10">
    <property type="entry name" value="PUA domain"/>
    <property type="match status" value="1"/>
</dbReference>
<accession>A0A1Y1YX81</accession>
<proteinExistence type="inferred from homology"/>
<keyword evidence="11" id="KW-1185">Reference proteome</keyword>
<name>A0A1Y1YX81_9FUNG</name>
<dbReference type="FunCoup" id="A0A1Y1YX81">
    <property type="interactions" value="481"/>
</dbReference>
<evidence type="ECO:0000256" key="5">
    <source>
        <dbReference type="ARBA" id="ARBA00022741"/>
    </source>
</evidence>
<dbReference type="InterPro" id="IPR001048">
    <property type="entry name" value="Asp/Glu/Uridylate_kinase"/>
</dbReference>
<evidence type="ECO:0000256" key="7">
    <source>
        <dbReference type="ARBA" id="ARBA00022840"/>
    </source>
</evidence>
<feature type="domain" description="Aspartate/glutamate/uridylate kinase" evidence="8">
    <location>
        <begin position="14"/>
        <end position="243"/>
    </location>
</feature>
<dbReference type="Gene3D" id="3.40.1160.10">
    <property type="entry name" value="Acetylglutamate kinase-like"/>
    <property type="match status" value="1"/>
</dbReference>
<evidence type="ECO:0000256" key="3">
    <source>
        <dbReference type="ARBA" id="ARBA00022650"/>
    </source>
</evidence>
<dbReference type="EMBL" id="MCFE01000055">
    <property type="protein sequence ID" value="ORY02620.1"/>
    <property type="molecule type" value="Genomic_DNA"/>
</dbReference>
<dbReference type="GO" id="GO:0005524">
    <property type="term" value="F:ATP binding"/>
    <property type="evidence" value="ECO:0007669"/>
    <property type="project" value="UniProtKB-KW"/>
</dbReference>
<keyword evidence="2" id="KW-0028">Amino-acid biosynthesis</keyword>
<dbReference type="InterPro" id="IPR011529">
    <property type="entry name" value="Glu_5kinase"/>
</dbReference>
<dbReference type="HAMAP" id="MF_00456">
    <property type="entry name" value="ProB"/>
    <property type="match status" value="1"/>
</dbReference>
<dbReference type="InterPro" id="IPR001057">
    <property type="entry name" value="Glu/AcGlu_kinase"/>
</dbReference>
<dbReference type="GO" id="GO:0003723">
    <property type="term" value="F:RNA binding"/>
    <property type="evidence" value="ECO:0007669"/>
    <property type="project" value="InterPro"/>
</dbReference>
<dbReference type="PROSITE" id="PS50890">
    <property type="entry name" value="PUA"/>
    <property type="match status" value="1"/>
</dbReference>
<dbReference type="InterPro" id="IPR019797">
    <property type="entry name" value="Glutamate_5-kinase_CS"/>
</dbReference>
<dbReference type="CDD" id="cd04242">
    <property type="entry name" value="AAK_G5K_ProB"/>
    <property type="match status" value="1"/>
</dbReference>
<keyword evidence="6 10" id="KW-0418">Kinase</keyword>
<dbReference type="InterPro" id="IPR036974">
    <property type="entry name" value="PUA_sf"/>
</dbReference>